<evidence type="ECO:0000256" key="1">
    <source>
        <dbReference type="SAM" id="Phobius"/>
    </source>
</evidence>
<keyword evidence="1" id="KW-0472">Membrane</keyword>
<dbReference type="RefSeq" id="WP_343921374.1">
    <property type="nucleotide sequence ID" value="NZ_BAAAJT010000003.1"/>
</dbReference>
<feature type="transmembrane region" description="Helical" evidence="1">
    <location>
        <begin position="107"/>
        <end position="129"/>
    </location>
</feature>
<reference evidence="3" key="1">
    <citation type="journal article" date="2019" name="Int. J. Syst. Evol. Microbiol.">
        <title>The Global Catalogue of Microorganisms (GCM) 10K type strain sequencing project: providing services to taxonomists for standard genome sequencing and annotation.</title>
        <authorList>
            <consortium name="The Broad Institute Genomics Platform"/>
            <consortium name="The Broad Institute Genome Sequencing Center for Infectious Disease"/>
            <person name="Wu L."/>
            <person name="Ma J."/>
        </authorList>
    </citation>
    <scope>NUCLEOTIDE SEQUENCE [LARGE SCALE GENOMIC DNA]</scope>
    <source>
        <strain evidence="3">CGMCC 1.12477</strain>
    </source>
</reference>
<feature type="transmembrane region" description="Helical" evidence="1">
    <location>
        <begin position="18"/>
        <end position="37"/>
    </location>
</feature>
<keyword evidence="3" id="KW-1185">Reference proteome</keyword>
<name>A0ABW4TTE9_9ACTN</name>
<dbReference type="Proteomes" id="UP001597351">
    <property type="component" value="Unassembled WGS sequence"/>
</dbReference>
<sequence>MSDPYALAQQLDEIRGRFAFLILGSLALASAYVAFGYASVQSFALRCAIPAVGIGAALAAGWAMSRSGTRELGGKRSATGIPRATQVGLMVALFFVLYAALEPEEVLVLALIAGLLGAAMAGSSAACYVRVARGTESAG</sequence>
<protein>
    <submittedName>
        <fullName evidence="2">Uncharacterized protein</fullName>
    </submittedName>
</protein>
<feature type="transmembrane region" description="Helical" evidence="1">
    <location>
        <begin position="43"/>
        <end position="63"/>
    </location>
</feature>
<keyword evidence="1" id="KW-1133">Transmembrane helix</keyword>
<keyword evidence="1" id="KW-0812">Transmembrane</keyword>
<gene>
    <name evidence="2" type="ORF">ACFSDE_19290</name>
</gene>
<evidence type="ECO:0000313" key="2">
    <source>
        <dbReference type="EMBL" id="MFD1948957.1"/>
    </source>
</evidence>
<dbReference type="EMBL" id="JBHUGD010000004">
    <property type="protein sequence ID" value="MFD1948957.1"/>
    <property type="molecule type" value="Genomic_DNA"/>
</dbReference>
<feature type="transmembrane region" description="Helical" evidence="1">
    <location>
        <begin position="84"/>
        <end position="101"/>
    </location>
</feature>
<organism evidence="2 3">
    <name type="scientific">Nocardioides aestuarii</name>
    <dbReference type="NCBI Taxonomy" id="252231"/>
    <lineage>
        <taxon>Bacteria</taxon>
        <taxon>Bacillati</taxon>
        <taxon>Actinomycetota</taxon>
        <taxon>Actinomycetes</taxon>
        <taxon>Propionibacteriales</taxon>
        <taxon>Nocardioidaceae</taxon>
        <taxon>Nocardioides</taxon>
    </lineage>
</organism>
<evidence type="ECO:0000313" key="3">
    <source>
        <dbReference type="Proteomes" id="UP001597351"/>
    </source>
</evidence>
<comment type="caution">
    <text evidence="2">The sequence shown here is derived from an EMBL/GenBank/DDBJ whole genome shotgun (WGS) entry which is preliminary data.</text>
</comment>
<accession>A0ABW4TTE9</accession>
<proteinExistence type="predicted"/>